<keyword evidence="4" id="KW-1185">Reference proteome</keyword>
<reference evidence="3 4" key="1">
    <citation type="journal article" date="2009" name="Nature">
        <title>Evolution of pathogenicity and sexual reproduction in eight Candida genomes.</title>
        <authorList>
            <person name="Butler G."/>
            <person name="Rasmussen M.D."/>
            <person name="Lin M.F."/>
            <person name="Santos M.A."/>
            <person name="Sakthikumar S."/>
            <person name="Munro C.A."/>
            <person name="Rheinbay E."/>
            <person name="Grabherr M."/>
            <person name="Forche A."/>
            <person name="Reedy J.L."/>
            <person name="Agrafioti I."/>
            <person name="Arnaud M.B."/>
            <person name="Bates S."/>
            <person name="Brown A.J."/>
            <person name="Brunke S."/>
            <person name="Costanzo M.C."/>
            <person name="Fitzpatrick D.A."/>
            <person name="de Groot P.W."/>
            <person name="Harris D."/>
            <person name="Hoyer L.L."/>
            <person name="Hube B."/>
            <person name="Klis F.M."/>
            <person name="Kodira C."/>
            <person name="Lennard N."/>
            <person name="Logue M.E."/>
            <person name="Martin R."/>
            <person name="Neiman A.M."/>
            <person name="Nikolaou E."/>
            <person name="Quail M.A."/>
            <person name="Quinn J."/>
            <person name="Santos M.C."/>
            <person name="Schmitzberger F.F."/>
            <person name="Sherlock G."/>
            <person name="Shah P."/>
            <person name="Silverstein K.A."/>
            <person name="Skrzypek M.S."/>
            <person name="Soll D."/>
            <person name="Staggs R."/>
            <person name="Stansfield I."/>
            <person name="Stumpf M.P."/>
            <person name="Sudbery P.E."/>
            <person name="Srikantha T."/>
            <person name="Zeng Q."/>
            <person name="Berman J."/>
            <person name="Berriman M."/>
            <person name="Heitman J."/>
            <person name="Gow N.A."/>
            <person name="Lorenz M.C."/>
            <person name="Birren B.W."/>
            <person name="Kellis M."/>
            <person name="Cuomo C.A."/>
        </authorList>
    </citation>
    <scope>NUCLEOTIDE SEQUENCE [LARGE SCALE GENOMIC DNA]</scope>
    <source>
        <strain evidence="4">ATCC MYA-3404 / T1</strain>
    </source>
</reference>
<dbReference type="EMBL" id="GG692395">
    <property type="protein sequence ID" value="EER35538.1"/>
    <property type="molecule type" value="Genomic_DNA"/>
</dbReference>
<dbReference type="GeneID" id="8298243"/>
<dbReference type="Proteomes" id="UP000002037">
    <property type="component" value="Unassembled WGS sequence"/>
</dbReference>
<dbReference type="STRING" id="294747.C5M2I8"/>
<accession>C5M2I8</accession>
<evidence type="ECO:0008006" key="5">
    <source>
        <dbReference type="Google" id="ProtNLM"/>
    </source>
</evidence>
<protein>
    <recommendedName>
        <fullName evidence="5">Autophagy-related protein 23</fullName>
    </recommendedName>
</protein>
<feature type="compositionally biased region" description="Acidic residues" evidence="2">
    <location>
        <begin position="214"/>
        <end position="232"/>
    </location>
</feature>
<evidence type="ECO:0000256" key="1">
    <source>
        <dbReference type="SAM" id="Coils"/>
    </source>
</evidence>
<proteinExistence type="predicted"/>
<dbReference type="OrthoDB" id="5367584at2759"/>
<feature type="compositionally biased region" description="Polar residues" evidence="2">
    <location>
        <begin position="789"/>
        <end position="808"/>
    </location>
</feature>
<name>C5M2I8_CANTT</name>
<dbReference type="Gene3D" id="1.10.287.1490">
    <property type="match status" value="1"/>
</dbReference>
<sequence>MSSKPVSQHNDDDALHEDFSPIKISFRTDSIGSNITNIPHHRTPQRIIHHPHGLSAKHDARRNTIGHNNSIKRRGLVNTPLISNAGIRNPITSPRLVSRQPINLESIKRTKQHMDKQIKLAFPDENKENRKHLDLSSSDSEEPFSSPLKRSRNGDHHHQASTLGGELSHPSKIPKMSTSLNKEEIETREETQEDRIEELVKEDFVEKHRPTSVIDDDDDDEEDVNEAEDAEEQGLPKFQQALEHTQINKIIKEDRADYVTPERMTEPVAKSPETHQNVRVIEEDRTENFENYKDNTSPSKRGNGNIEDGEDDTANLTLKQLENEPTINFLLSPNSKPVFSLNQVNKIQSEHDNKTKGLLEDLDSRDETIKQLNEQLHAANEKLIVSQQENRNLKEMKDKLVNSEQLLTIQLNHIERELASLTKNCKIKDSSLNNLKRKLTEQKLLLDESQQENDNLKNHLNDSQRLERDLKAEIIDTNNSNIDMTLKLDQVVKEKEELWARNQELSEKLAYADNVSNSKFEKLKNDLQELEASQTSLRNRYHELEEKNKKLESEIQVKETRIQQLKEDNSTNEKLMKEYDEVATAKIHEIEAERDEALKNGHELQNSVTDLSVEIRCLEDKLKESEHANSKLQLKIDELEAREVPAEESQELKSKLETKETELNETTKELEQKNETIKDYLTKMDQLVDRVESLKQQNDESNKEKENLVKEINDLQDRADAEWDKLSKHLHAEYSRKHIEKVKFLRETFEADMDRLVQDKKTLEREVEFLKAKIDKGNEEAKYLRERINSLNENPSTAKLSPKATSSQPRKRSFNN</sequence>
<evidence type="ECO:0000313" key="3">
    <source>
        <dbReference type="EMBL" id="EER35538.1"/>
    </source>
</evidence>
<feature type="coiled-coil region" evidence="1">
    <location>
        <begin position="362"/>
        <end position="473"/>
    </location>
</feature>
<feature type="region of interest" description="Disordered" evidence="2">
    <location>
        <begin position="120"/>
        <end position="237"/>
    </location>
</feature>
<evidence type="ECO:0000256" key="2">
    <source>
        <dbReference type="SAM" id="MobiDB-lite"/>
    </source>
</evidence>
<organism evidence="3 4">
    <name type="scientific">Candida tropicalis (strain ATCC MYA-3404 / T1)</name>
    <name type="common">Yeast</name>
    <dbReference type="NCBI Taxonomy" id="294747"/>
    <lineage>
        <taxon>Eukaryota</taxon>
        <taxon>Fungi</taxon>
        <taxon>Dikarya</taxon>
        <taxon>Ascomycota</taxon>
        <taxon>Saccharomycotina</taxon>
        <taxon>Pichiomycetes</taxon>
        <taxon>Debaryomycetaceae</taxon>
        <taxon>Candida/Lodderomyces clade</taxon>
        <taxon>Candida</taxon>
    </lineage>
</organism>
<feature type="compositionally biased region" description="Low complexity" evidence="2">
    <location>
        <begin position="135"/>
        <end position="147"/>
    </location>
</feature>
<gene>
    <name evidence="3" type="ORF">CTRG_00277</name>
</gene>
<evidence type="ECO:0000313" key="4">
    <source>
        <dbReference type="Proteomes" id="UP000002037"/>
    </source>
</evidence>
<dbReference type="AlphaFoldDB" id="C5M2I8"/>
<dbReference type="VEuPathDB" id="FungiDB:CTRG_00277"/>
<feature type="region of interest" description="Disordered" evidence="2">
    <location>
        <begin position="265"/>
        <end position="311"/>
    </location>
</feature>
<dbReference type="InterPro" id="IPR024312">
    <property type="entry name" value="TACC_fungi"/>
</dbReference>
<feature type="compositionally biased region" description="Basic and acidic residues" evidence="2">
    <location>
        <begin position="280"/>
        <end position="293"/>
    </location>
</feature>
<dbReference type="HOGENOM" id="CLU_346116_0_0_1"/>
<dbReference type="RefSeq" id="XP_002545496.1">
    <property type="nucleotide sequence ID" value="XM_002545450.1"/>
</dbReference>
<dbReference type="eggNOG" id="KOG1836">
    <property type="taxonomic scope" value="Eukaryota"/>
</dbReference>
<feature type="coiled-coil region" evidence="1">
    <location>
        <begin position="520"/>
        <end position="722"/>
    </location>
</feature>
<feature type="region of interest" description="Disordered" evidence="2">
    <location>
        <begin position="789"/>
        <end position="816"/>
    </location>
</feature>
<keyword evidence="1" id="KW-0175">Coiled coil</keyword>
<feature type="compositionally biased region" description="Basic and acidic residues" evidence="2">
    <location>
        <begin position="181"/>
        <end position="209"/>
    </location>
</feature>
<feature type="compositionally biased region" description="Basic and acidic residues" evidence="2">
    <location>
        <begin position="120"/>
        <end position="134"/>
    </location>
</feature>
<dbReference type="Pfam" id="PF12709">
    <property type="entry name" value="Fungal_TACC"/>
    <property type="match status" value="1"/>
</dbReference>
<dbReference type="KEGG" id="ctp:CTRG_00277"/>